<dbReference type="RefSeq" id="WP_117983321.1">
    <property type="nucleotide sequence ID" value="NZ_DBFOXH010000003.1"/>
</dbReference>
<evidence type="ECO:0000313" key="1">
    <source>
        <dbReference type="EMBL" id="RGI82086.1"/>
    </source>
</evidence>
<evidence type="ECO:0000313" key="4">
    <source>
        <dbReference type="Proteomes" id="UP000283497"/>
    </source>
</evidence>
<organism evidence="1 3">
    <name type="scientific">Anaerobutyricum hallii</name>
    <dbReference type="NCBI Taxonomy" id="39488"/>
    <lineage>
        <taxon>Bacteria</taxon>
        <taxon>Bacillati</taxon>
        <taxon>Bacillota</taxon>
        <taxon>Clostridia</taxon>
        <taxon>Lachnospirales</taxon>
        <taxon>Lachnospiraceae</taxon>
        <taxon>Anaerobutyricum</taxon>
    </lineage>
</organism>
<reference evidence="3 4" key="1">
    <citation type="submission" date="2018-08" db="EMBL/GenBank/DDBJ databases">
        <title>A genome reference for cultivated species of the human gut microbiota.</title>
        <authorList>
            <person name="Zou Y."/>
            <person name="Xue W."/>
            <person name="Luo G."/>
        </authorList>
    </citation>
    <scope>NUCLEOTIDE SEQUENCE [LARGE SCALE GENOMIC DNA]</scope>
    <source>
        <strain evidence="2 4">AF45-14BH</strain>
        <strain evidence="1 3">TM10-1AC</strain>
    </source>
</reference>
<gene>
    <name evidence="2" type="ORF">DW068_04015</name>
    <name evidence="1" type="ORF">DXD91_12520</name>
</gene>
<evidence type="ECO:0000313" key="2">
    <source>
        <dbReference type="EMBL" id="RHK40639.1"/>
    </source>
</evidence>
<dbReference type="EMBL" id="QSOE01000108">
    <property type="protein sequence ID" value="RGI82086.1"/>
    <property type="molecule type" value="Genomic_DNA"/>
</dbReference>
<dbReference type="AlphaFoldDB" id="A0A374NDC6"/>
<dbReference type="Proteomes" id="UP000262524">
    <property type="component" value="Unassembled WGS sequence"/>
</dbReference>
<sequence>MQKEKREMCQQKFKDFEAIKVAENEQILVMDWKNKNGYSEYSIRYMLDKEKGNLIITGDLGAGIASWYNSLYPEKLASLLNDIGYFKSKIQCCTETYTYRYKDIEEDLMSIKKDLILDGYGETELEVDFNKILSLSTYIDGGVGAYPNDLTEIFEKYDRDWQQSEFAYLGRRVSNRIYFWAVGFQMAVDDLLRKEQRKNTVF</sequence>
<evidence type="ECO:0000313" key="3">
    <source>
        <dbReference type="Proteomes" id="UP000262524"/>
    </source>
</evidence>
<accession>A0A374NDC6</accession>
<dbReference type="Proteomes" id="UP000283497">
    <property type="component" value="Unassembled WGS sequence"/>
</dbReference>
<name>A0A374NDC6_9FIRM</name>
<protein>
    <submittedName>
        <fullName evidence="1">Uncharacterized protein</fullName>
    </submittedName>
</protein>
<proteinExistence type="predicted"/>
<dbReference type="EMBL" id="QRNJ01000010">
    <property type="protein sequence ID" value="RHK40639.1"/>
    <property type="molecule type" value="Genomic_DNA"/>
</dbReference>
<comment type="caution">
    <text evidence="1">The sequence shown here is derived from an EMBL/GenBank/DDBJ whole genome shotgun (WGS) entry which is preliminary data.</text>
</comment>